<evidence type="ECO:0000256" key="2">
    <source>
        <dbReference type="ARBA" id="ARBA00022490"/>
    </source>
</evidence>
<evidence type="ECO:0008006" key="9">
    <source>
        <dbReference type="Google" id="ProtNLM"/>
    </source>
</evidence>
<dbReference type="GO" id="GO:0033617">
    <property type="term" value="P:mitochondrial respiratory chain complex IV assembly"/>
    <property type="evidence" value="ECO:0007669"/>
    <property type="project" value="TreeGrafter"/>
</dbReference>
<dbReference type="OrthoDB" id="268594at2759"/>
<name>A0A166J8I2_9AGAM</name>
<feature type="region of interest" description="Disordered" evidence="6">
    <location>
        <begin position="77"/>
        <end position="97"/>
    </location>
</feature>
<dbReference type="EMBL" id="KV428004">
    <property type="protein sequence ID" value="KZT44482.1"/>
    <property type="molecule type" value="Genomic_DNA"/>
</dbReference>
<feature type="region of interest" description="Disordered" evidence="6">
    <location>
        <begin position="1"/>
        <end position="20"/>
    </location>
</feature>
<comment type="function">
    <text evidence="4">Required for the assembly of mitochondrial cytochrome c oxidase.</text>
</comment>
<dbReference type="PROSITE" id="PS51808">
    <property type="entry name" value="CHCH"/>
    <property type="match status" value="1"/>
</dbReference>
<evidence type="ECO:0000256" key="6">
    <source>
        <dbReference type="SAM" id="MobiDB-lite"/>
    </source>
</evidence>
<keyword evidence="3" id="KW-1015">Disulfide bond</keyword>
<reference evidence="7 8" key="1">
    <citation type="journal article" date="2016" name="Mol. Biol. Evol.">
        <title>Comparative Genomics of Early-Diverging Mushroom-Forming Fungi Provides Insights into the Origins of Lignocellulose Decay Capabilities.</title>
        <authorList>
            <person name="Nagy L.G."/>
            <person name="Riley R."/>
            <person name="Tritt A."/>
            <person name="Adam C."/>
            <person name="Daum C."/>
            <person name="Floudas D."/>
            <person name="Sun H."/>
            <person name="Yadav J.S."/>
            <person name="Pangilinan J."/>
            <person name="Larsson K.H."/>
            <person name="Matsuura K."/>
            <person name="Barry K."/>
            <person name="Labutti K."/>
            <person name="Kuo R."/>
            <person name="Ohm R.A."/>
            <person name="Bhattacharya S.S."/>
            <person name="Shirouzu T."/>
            <person name="Yoshinaga Y."/>
            <person name="Martin F.M."/>
            <person name="Grigoriev I.V."/>
            <person name="Hibbett D.S."/>
        </authorList>
    </citation>
    <scope>NUCLEOTIDE SEQUENCE [LARGE SCALE GENOMIC DNA]</scope>
    <source>
        <strain evidence="7 8">HHB10207 ss-3</strain>
    </source>
</reference>
<gene>
    <name evidence="7" type="ORF">SISSUDRAFT_976760</name>
</gene>
<keyword evidence="8" id="KW-1185">Reference proteome</keyword>
<protein>
    <recommendedName>
        <fullName evidence="9">CHCH domain-containing protein</fullName>
    </recommendedName>
</protein>
<evidence type="ECO:0000256" key="1">
    <source>
        <dbReference type="ARBA" id="ARBA00004496"/>
    </source>
</evidence>
<evidence type="ECO:0000256" key="4">
    <source>
        <dbReference type="ARBA" id="ARBA00037279"/>
    </source>
</evidence>
<proteinExistence type="inferred from homology"/>
<evidence type="ECO:0000256" key="3">
    <source>
        <dbReference type="ARBA" id="ARBA00023157"/>
    </source>
</evidence>
<keyword evidence="2" id="KW-0963">Cytoplasm</keyword>
<dbReference type="PANTHER" id="PTHR21107:SF2">
    <property type="entry name" value="CYTOCHROME C OXIDASE ASSEMBLY PROTEIN COX19"/>
    <property type="match status" value="1"/>
</dbReference>
<dbReference type="PANTHER" id="PTHR21107">
    <property type="entry name" value="CYTOCHROME C OXIDASE ASSEMBLY PROTEIN COX19"/>
    <property type="match status" value="1"/>
</dbReference>
<dbReference type="InterPro" id="IPR051383">
    <property type="entry name" value="COX19"/>
</dbReference>
<dbReference type="STRING" id="1314776.A0A166J8I2"/>
<evidence type="ECO:0000256" key="5">
    <source>
        <dbReference type="ARBA" id="ARBA00038223"/>
    </source>
</evidence>
<comment type="similarity">
    <text evidence="5">Belongs to the COX19 family.</text>
</comment>
<accession>A0A166J8I2</accession>
<dbReference type="AlphaFoldDB" id="A0A166J8I2"/>
<dbReference type="GO" id="GO:0005758">
    <property type="term" value="C:mitochondrial intermembrane space"/>
    <property type="evidence" value="ECO:0007669"/>
    <property type="project" value="TreeGrafter"/>
</dbReference>
<organism evidence="7 8">
    <name type="scientific">Sistotremastrum suecicum HHB10207 ss-3</name>
    <dbReference type="NCBI Taxonomy" id="1314776"/>
    <lineage>
        <taxon>Eukaryota</taxon>
        <taxon>Fungi</taxon>
        <taxon>Dikarya</taxon>
        <taxon>Basidiomycota</taxon>
        <taxon>Agaricomycotina</taxon>
        <taxon>Agaricomycetes</taxon>
        <taxon>Sistotremastrales</taxon>
        <taxon>Sistotremastraceae</taxon>
        <taxon>Sistotremastrum</taxon>
    </lineage>
</organism>
<evidence type="ECO:0000313" key="7">
    <source>
        <dbReference type="EMBL" id="KZT44482.1"/>
    </source>
</evidence>
<comment type="subcellular location">
    <subcellularLocation>
        <location evidence="1">Cytoplasm</location>
    </subcellularLocation>
</comment>
<sequence>MSFGRPPTFSTFQPNPPDRGAFPLDHEGECKDQMMRYLSCLKLNSNSSTPCRVESKTYLDCRMNKGLMQKEDWRNLGLNNVGPESTGAKGAVEEREG</sequence>
<evidence type="ECO:0000313" key="8">
    <source>
        <dbReference type="Proteomes" id="UP000076798"/>
    </source>
</evidence>
<dbReference type="Proteomes" id="UP000076798">
    <property type="component" value="Unassembled WGS sequence"/>
</dbReference>